<proteinExistence type="predicted"/>
<accession>A0A0L8KTW2</accession>
<dbReference type="EMBL" id="LGUS01000222">
    <property type="protein sequence ID" value="KOG29342.1"/>
    <property type="molecule type" value="Genomic_DNA"/>
</dbReference>
<protein>
    <submittedName>
        <fullName evidence="1">Uncharacterized protein</fullName>
    </submittedName>
</protein>
<comment type="caution">
    <text evidence="1">The sequence shown here is derived from an EMBL/GenBank/DDBJ whole genome shotgun (WGS) entry which is preliminary data.</text>
</comment>
<evidence type="ECO:0000313" key="1">
    <source>
        <dbReference type="EMBL" id="KOG29342.1"/>
    </source>
</evidence>
<name>A0A0L8KTW2_9ACTN</name>
<reference evidence="2" key="1">
    <citation type="submission" date="2015-07" db="EMBL/GenBank/DDBJ databases">
        <authorList>
            <person name="Ju K.-S."/>
            <person name="Doroghazi J.R."/>
            <person name="Metcalf W.W."/>
        </authorList>
    </citation>
    <scope>NUCLEOTIDE SEQUENCE [LARGE SCALE GENOMIC DNA]</scope>
    <source>
        <strain evidence="2">NRRL 2290</strain>
    </source>
</reference>
<evidence type="ECO:0000313" key="2">
    <source>
        <dbReference type="Proteomes" id="UP000037251"/>
    </source>
</evidence>
<dbReference type="AlphaFoldDB" id="A0A0L8KTW2"/>
<sequence>MLQGAGPDRIMQDEAVHAEFPLGMSAVWGGDGKQGAPGGAGSCEILSQRTSTQARCVRSMGTRVVGTSDLTRTRRAASGSLYTLNSAVAVTCRLMPPRPYQEAVDARAELDGQQPTRQRWRTLVTTRRDRLHVPR</sequence>
<keyword evidence="2" id="KW-1185">Reference proteome</keyword>
<gene>
    <name evidence="1" type="ORF">ADK37_37180</name>
</gene>
<organism evidence="1 2">
    <name type="scientific">Streptomyces resistomycificus</name>
    <dbReference type="NCBI Taxonomy" id="67356"/>
    <lineage>
        <taxon>Bacteria</taxon>
        <taxon>Bacillati</taxon>
        <taxon>Actinomycetota</taxon>
        <taxon>Actinomycetes</taxon>
        <taxon>Kitasatosporales</taxon>
        <taxon>Streptomycetaceae</taxon>
        <taxon>Streptomyces</taxon>
        <taxon>Streptomyces aurantiacus group</taxon>
    </lineage>
</organism>
<dbReference type="PATRIC" id="fig|67356.5.peg.7953"/>
<dbReference type="Proteomes" id="UP000037251">
    <property type="component" value="Unassembled WGS sequence"/>
</dbReference>